<dbReference type="AlphaFoldDB" id="E4ZJ91"/>
<dbReference type="InParanoid" id="E4ZJ91"/>
<dbReference type="VEuPathDB" id="FungiDB:LEMA_P070300.1"/>
<accession>E4ZJ91</accession>
<name>E4ZJ91_LEPMJ</name>
<dbReference type="HOGENOM" id="CLU_3125328_0_0_1"/>
<dbReference type="EMBL" id="FP929072">
    <property type="protein sequence ID" value="CBX91522.1"/>
    <property type="molecule type" value="Genomic_DNA"/>
</dbReference>
<evidence type="ECO:0000313" key="1">
    <source>
        <dbReference type="EMBL" id="CBX91522.1"/>
    </source>
</evidence>
<reference evidence="2" key="1">
    <citation type="journal article" date="2011" name="Nat. Commun.">
        <title>Effector diversification within compartments of the Leptosphaeria maculans genome affected by Repeat-Induced Point mutations.</title>
        <authorList>
            <person name="Rouxel T."/>
            <person name="Grandaubert J."/>
            <person name="Hane J.K."/>
            <person name="Hoede C."/>
            <person name="van de Wouw A.P."/>
            <person name="Couloux A."/>
            <person name="Dominguez V."/>
            <person name="Anthouard V."/>
            <person name="Bally P."/>
            <person name="Bourras S."/>
            <person name="Cozijnsen A.J."/>
            <person name="Ciuffetti L.M."/>
            <person name="Degrave A."/>
            <person name="Dilmaghani A."/>
            <person name="Duret L."/>
            <person name="Fudal I."/>
            <person name="Goodwin S.B."/>
            <person name="Gout L."/>
            <person name="Glaser N."/>
            <person name="Linglin J."/>
            <person name="Kema G.H.J."/>
            <person name="Lapalu N."/>
            <person name="Lawrence C.B."/>
            <person name="May K."/>
            <person name="Meyer M."/>
            <person name="Ollivier B."/>
            <person name="Poulain J."/>
            <person name="Schoch C.L."/>
            <person name="Simon A."/>
            <person name="Spatafora J.W."/>
            <person name="Stachowiak A."/>
            <person name="Turgeon B.G."/>
            <person name="Tyler B.M."/>
            <person name="Vincent D."/>
            <person name="Weissenbach J."/>
            <person name="Amselem J."/>
            <person name="Quesneville H."/>
            <person name="Oliver R.P."/>
            <person name="Wincker P."/>
            <person name="Balesdent M.-H."/>
            <person name="Howlett B.J."/>
        </authorList>
    </citation>
    <scope>NUCLEOTIDE SEQUENCE [LARGE SCALE GENOMIC DNA]</scope>
    <source>
        <strain evidence="2">JN3 / isolate v23.1.3 / race Av1-4-5-6-7-8</strain>
    </source>
</reference>
<dbReference type="Proteomes" id="UP000002668">
    <property type="component" value="Genome"/>
</dbReference>
<proteinExistence type="predicted"/>
<protein>
    <submittedName>
        <fullName evidence="1">Predicted protein</fullName>
    </submittedName>
</protein>
<gene>
    <name evidence="1" type="ORF">LEMA_P070300.1</name>
</gene>
<evidence type="ECO:0000313" key="2">
    <source>
        <dbReference type="Proteomes" id="UP000002668"/>
    </source>
</evidence>
<organism evidence="2">
    <name type="scientific">Leptosphaeria maculans (strain JN3 / isolate v23.1.3 / race Av1-4-5-6-7-8)</name>
    <name type="common">Blackleg fungus</name>
    <name type="synonym">Phoma lingam</name>
    <dbReference type="NCBI Taxonomy" id="985895"/>
    <lineage>
        <taxon>Eukaryota</taxon>
        <taxon>Fungi</taxon>
        <taxon>Dikarya</taxon>
        <taxon>Ascomycota</taxon>
        <taxon>Pezizomycotina</taxon>
        <taxon>Dothideomycetes</taxon>
        <taxon>Pleosporomycetidae</taxon>
        <taxon>Pleosporales</taxon>
        <taxon>Pleosporineae</taxon>
        <taxon>Leptosphaeriaceae</taxon>
        <taxon>Plenodomus</taxon>
        <taxon>Plenodomus lingam/Leptosphaeria maculans species complex</taxon>
    </lineage>
</organism>
<sequence length="50" mass="5351">MQYTMPATFARVVGFGDGSMVAVWAVIAELSTEVLRAHGVTCANTCEKKC</sequence>
<keyword evidence="2" id="KW-1185">Reference proteome</keyword>